<dbReference type="EMBL" id="LNQE01001858">
    <property type="protein sequence ID" value="KUG04118.1"/>
    <property type="molecule type" value="Genomic_DNA"/>
</dbReference>
<comment type="caution">
    <text evidence="1">The sequence shown here is derived from an EMBL/GenBank/DDBJ whole genome shotgun (WGS) entry which is preliminary data.</text>
</comment>
<evidence type="ECO:0000313" key="1">
    <source>
        <dbReference type="EMBL" id="KUG04118.1"/>
    </source>
</evidence>
<protein>
    <recommendedName>
        <fullName evidence="2">DUF2889 domain-containing protein</fullName>
    </recommendedName>
</protein>
<dbReference type="AlphaFoldDB" id="A0A0W8E6V8"/>
<dbReference type="InterPro" id="IPR021312">
    <property type="entry name" value="DUF2889"/>
</dbReference>
<dbReference type="Pfam" id="PF11136">
    <property type="entry name" value="DUF2889"/>
    <property type="match status" value="1"/>
</dbReference>
<gene>
    <name evidence="1" type="ORF">ASZ90_018480</name>
</gene>
<sequence>MYEKYEKYTVHQIEPHIFEVSGEWKDDIHDLKTRILINIYTFKITAAEASGGGVPFEICHQGIGRIGDIIGANIGPGFSRIVRSKIMGPEGCTHLGELILGTVKAFIQAASRSMPDKKHEALYAARWDEWMSNYSDQCVYFSQADVSRAEIENAIIKGRQRS</sequence>
<proteinExistence type="predicted"/>
<evidence type="ECO:0008006" key="2">
    <source>
        <dbReference type="Google" id="ProtNLM"/>
    </source>
</evidence>
<organism evidence="1">
    <name type="scientific">hydrocarbon metagenome</name>
    <dbReference type="NCBI Taxonomy" id="938273"/>
    <lineage>
        <taxon>unclassified sequences</taxon>
        <taxon>metagenomes</taxon>
        <taxon>ecological metagenomes</taxon>
    </lineage>
</organism>
<accession>A0A0W8E6V8</accession>
<reference evidence="1" key="1">
    <citation type="journal article" date="2015" name="Proc. Natl. Acad. Sci. U.S.A.">
        <title>Networks of energetic and metabolic interactions define dynamics in microbial communities.</title>
        <authorList>
            <person name="Embree M."/>
            <person name="Liu J.K."/>
            <person name="Al-Bassam M.M."/>
            <person name="Zengler K."/>
        </authorList>
    </citation>
    <scope>NUCLEOTIDE SEQUENCE</scope>
</reference>
<name>A0A0W8E6V8_9ZZZZ</name>